<dbReference type="InterPro" id="IPR013708">
    <property type="entry name" value="Shikimate_DH-bd_N"/>
</dbReference>
<keyword evidence="3 8" id="KW-0028">Amino-acid biosynthesis</keyword>
<dbReference type="InterPro" id="IPR046346">
    <property type="entry name" value="Aminoacid_DH-like_N_sf"/>
</dbReference>
<dbReference type="GO" id="GO:0009073">
    <property type="term" value="P:aromatic amino acid family biosynthetic process"/>
    <property type="evidence" value="ECO:0007669"/>
    <property type="project" value="UniProtKB-KW"/>
</dbReference>
<feature type="binding site" evidence="8">
    <location>
        <begin position="36"/>
        <end position="38"/>
    </location>
    <ligand>
        <name>shikimate</name>
        <dbReference type="ChEBI" id="CHEBI:36208"/>
    </ligand>
</feature>
<dbReference type="GO" id="GO:0009423">
    <property type="term" value="P:chorismate biosynthetic process"/>
    <property type="evidence" value="ECO:0007669"/>
    <property type="project" value="UniProtKB-UniRule"/>
</dbReference>
<dbReference type="CDD" id="cd01065">
    <property type="entry name" value="NAD_bind_Shikimate_DH"/>
    <property type="match status" value="1"/>
</dbReference>
<evidence type="ECO:0000259" key="9">
    <source>
        <dbReference type="Pfam" id="PF08501"/>
    </source>
</evidence>
<keyword evidence="12" id="KW-1185">Reference proteome</keyword>
<dbReference type="Pfam" id="PF08501">
    <property type="entry name" value="Shikimate_dh_N"/>
    <property type="match status" value="1"/>
</dbReference>
<evidence type="ECO:0000256" key="1">
    <source>
        <dbReference type="ARBA" id="ARBA00004871"/>
    </source>
</evidence>
<evidence type="ECO:0000313" key="12">
    <source>
        <dbReference type="Proteomes" id="UP000005824"/>
    </source>
</evidence>
<feature type="binding site" evidence="8">
    <location>
        <position position="124"/>
    </location>
    <ligand>
        <name>shikimate</name>
        <dbReference type="ChEBI" id="CHEBI:36208"/>
    </ligand>
</feature>
<dbReference type="GO" id="GO:0019632">
    <property type="term" value="P:shikimate metabolic process"/>
    <property type="evidence" value="ECO:0007669"/>
    <property type="project" value="InterPro"/>
</dbReference>
<comment type="similarity">
    <text evidence="8">Belongs to the shikimate dehydrogenase family.</text>
</comment>
<dbReference type="RefSeq" id="WP_006979122.1">
    <property type="nucleotide sequence ID" value="NZ_ABVL01000004.1"/>
</dbReference>
<comment type="catalytic activity">
    <reaction evidence="7 8">
        <text>shikimate + NADP(+) = 3-dehydroshikimate + NADPH + H(+)</text>
        <dbReference type="Rhea" id="RHEA:17737"/>
        <dbReference type="ChEBI" id="CHEBI:15378"/>
        <dbReference type="ChEBI" id="CHEBI:16630"/>
        <dbReference type="ChEBI" id="CHEBI:36208"/>
        <dbReference type="ChEBI" id="CHEBI:57783"/>
        <dbReference type="ChEBI" id="CHEBI:58349"/>
        <dbReference type="EC" id="1.1.1.25"/>
    </reaction>
</comment>
<dbReference type="NCBIfam" id="TIGR00507">
    <property type="entry name" value="aroE"/>
    <property type="match status" value="1"/>
</dbReference>
<evidence type="ECO:0000256" key="4">
    <source>
        <dbReference type="ARBA" id="ARBA00022857"/>
    </source>
</evidence>
<evidence type="ECO:0000259" key="10">
    <source>
        <dbReference type="Pfam" id="PF18317"/>
    </source>
</evidence>
<feature type="binding site" evidence="8">
    <location>
        <position position="83"/>
    </location>
    <ligand>
        <name>shikimate</name>
        <dbReference type="ChEBI" id="CHEBI:36208"/>
    </ligand>
</feature>
<keyword evidence="4 8" id="KW-0521">NADP</keyword>
<feature type="binding site" evidence="8">
    <location>
        <position position="108"/>
    </location>
    <ligand>
        <name>shikimate</name>
        <dbReference type="ChEBI" id="CHEBI:36208"/>
    </ligand>
</feature>
<organism evidence="11 12">
    <name type="scientific">Chthoniobacter flavus Ellin428</name>
    <dbReference type="NCBI Taxonomy" id="497964"/>
    <lineage>
        <taxon>Bacteria</taxon>
        <taxon>Pseudomonadati</taxon>
        <taxon>Verrucomicrobiota</taxon>
        <taxon>Spartobacteria</taxon>
        <taxon>Chthoniobacterales</taxon>
        <taxon>Chthoniobacteraceae</taxon>
        <taxon>Chthoniobacter</taxon>
    </lineage>
</organism>
<feature type="active site" description="Proton acceptor" evidence="8">
    <location>
        <position position="87"/>
    </location>
</feature>
<evidence type="ECO:0000256" key="7">
    <source>
        <dbReference type="ARBA" id="ARBA00049442"/>
    </source>
</evidence>
<dbReference type="GO" id="GO:0050661">
    <property type="term" value="F:NADP binding"/>
    <property type="evidence" value="ECO:0007669"/>
    <property type="project" value="InterPro"/>
</dbReference>
<dbReference type="GO" id="GO:0008652">
    <property type="term" value="P:amino acid biosynthetic process"/>
    <property type="evidence" value="ECO:0007669"/>
    <property type="project" value="UniProtKB-KW"/>
</dbReference>
<dbReference type="SUPFAM" id="SSF51735">
    <property type="entry name" value="NAD(P)-binding Rossmann-fold domains"/>
    <property type="match status" value="1"/>
</dbReference>
<comment type="subunit">
    <text evidence="8">Homodimer.</text>
</comment>
<reference evidence="11 12" key="1">
    <citation type="journal article" date="2011" name="J. Bacteriol.">
        <title>Genome sequence of Chthoniobacter flavus Ellin428, an aerobic heterotrophic soil bacterium.</title>
        <authorList>
            <person name="Kant R."/>
            <person name="van Passel M.W."/>
            <person name="Palva A."/>
            <person name="Lucas S."/>
            <person name="Lapidus A."/>
            <person name="Glavina Del Rio T."/>
            <person name="Dalin E."/>
            <person name="Tice H."/>
            <person name="Bruce D."/>
            <person name="Goodwin L."/>
            <person name="Pitluck S."/>
            <person name="Larimer F.W."/>
            <person name="Land M.L."/>
            <person name="Hauser L."/>
            <person name="Sangwan P."/>
            <person name="de Vos W.M."/>
            <person name="Janssen P.H."/>
            <person name="Smidt H."/>
        </authorList>
    </citation>
    <scope>NUCLEOTIDE SEQUENCE [LARGE SCALE GENOMIC DNA]</scope>
    <source>
        <strain evidence="11 12">Ellin428</strain>
    </source>
</reference>
<dbReference type="InterPro" id="IPR036291">
    <property type="entry name" value="NAD(P)-bd_dom_sf"/>
</dbReference>
<feature type="binding site" evidence="8">
    <location>
        <position position="99"/>
    </location>
    <ligand>
        <name>NADP(+)</name>
        <dbReference type="ChEBI" id="CHEBI:58349"/>
    </ligand>
</feature>
<dbReference type="Pfam" id="PF18317">
    <property type="entry name" value="SDH_C"/>
    <property type="match status" value="1"/>
</dbReference>
<sequence>MKPVYTFADLQSWETVTADETLPLRLAVLGDPIAHSASPPMHNAALAACGLKMAYCRLHIRPEELAEALHLLPSKGFVGVNCTIPHKAGALAASDEVDDHARLAGSVNTIRISPEGKLQGFSTDGLGLERAIGEQLGVELSTMRVLVLGAGGGAGQAVSMHCANADVKHLTLINRSVEKLDPLEDAIAEVYPRGQISTGAWNDASLAKALDHSDLVINCSSLGMKPEDPSPIPAPLIDKRHLLFDTIYVSDRTPLMQAAEKAGARSANGLTMLLYQGEVAFEIWFQRPAPIEVMREVLFAHMRAK</sequence>
<dbReference type="InParanoid" id="B4CYQ8"/>
<comment type="pathway">
    <text evidence="1 8">Metabolic intermediate biosynthesis; chorismate biosynthesis; chorismate from D-erythrose 4-phosphate and phosphoenolpyruvate: step 4/7.</text>
</comment>
<dbReference type="EMBL" id="ABVL01000004">
    <property type="protein sequence ID" value="EDY20599.1"/>
    <property type="molecule type" value="Genomic_DNA"/>
</dbReference>
<dbReference type="HAMAP" id="MF_00222">
    <property type="entry name" value="Shikimate_DH_AroE"/>
    <property type="match status" value="1"/>
</dbReference>
<dbReference type="EC" id="1.1.1.25" evidence="2 8"/>
<evidence type="ECO:0000256" key="5">
    <source>
        <dbReference type="ARBA" id="ARBA00023002"/>
    </source>
</evidence>
<evidence type="ECO:0000256" key="8">
    <source>
        <dbReference type="HAMAP-Rule" id="MF_00222"/>
    </source>
</evidence>
<dbReference type="Proteomes" id="UP000005824">
    <property type="component" value="Unassembled WGS sequence"/>
</dbReference>
<name>B4CYQ8_9BACT</name>
<comment type="caution">
    <text evidence="8">Lacks conserved residue(s) required for the propagation of feature annotation.</text>
</comment>
<feature type="binding site" evidence="8">
    <location>
        <position position="248"/>
    </location>
    <ligand>
        <name>shikimate</name>
        <dbReference type="ChEBI" id="CHEBI:36208"/>
    </ligand>
</feature>
<keyword evidence="6 8" id="KW-0057">Aromatic amino acid biosynthesis</keyword>
<dbReference type="PANTHER" id="PTHR21089">
    <property type="entry name" value="SHIKIMATE DEHYDROGENASE"/>
    <property type="match status" value="1"/>
</dbReference>
<protein>
    <recommendedName>
        <fullName evidence="2 8">Shikimate dehydrogenase (NADP(+))</fullName>
        <shortName evidence="8">SDH</shortName>
        <ecNumber evidence="2 8">1.1.1.25</ecNumber>
    </recommendedName>
</protein>
<comment type="caution">
    <text evidence="11">The sequence shown here is derived from an EMBL/GenBank/DDBJ whole genome shotgun (WGS) entry which is preliminary data.</text>
</comment>
<comment type="function">
    <text evidence="8">Involved in the biosynthesis of the chorismate, which leads to the biosynthesis of aromatic amino acids. Catalyzes the reversible NADPH linked reduction of 3-dehydroshikimate (DHSA) to yield shikimate (SA).</text>
</comment>
<accession>B4CYQ8</accession>
<dbReference type="eggNOG" id="COG0169">
    <property type="taxonomic scope" value="Bacteria"/>
</dbReference>
<dbReference type="InterPro" id="IPR022893">
    <property type="entry name" value="Shikimate_DH_fam"/>
</dbReference>
<dbReference type="Gene3D" id="3.40.50.720">
    <property type="entry name" value="NAD(P)-binding Rossmann-like Domain"/>
    <property type="match status" value="1"/>
</dbReference>
<dbReference type="InterPro" id="IPR011342">
    <property type="entry name" value="Shikimate_DH"/>
</dbReference>
<proteinExistence type="inferred from homology"/>
<dbReference type="AlphaFoldDB" id="B4CYQ8"/>
<feature type="domain" description="Shikimate dehydrogenase substrate binding N-terminal" evidence="9">
    <location>
        <begin position="28"/>
        <end position="110"/>
    </location>
</feature>
<evidence type="ECO:0000256" key="2">
    <source>
        <dbReference type="ARBA" id="ARBA00012962"/>
    </source>
</evidence>
<evidence type="ECO:0000313" key="11">
    <source>
        <dbReference type="EMBL" id="EDY20599.1"/>
    </source>
</evidence>
<dbReference type="SUPFAM" id="SSF53223">
    <property type="entry name" value="Aminoacid dehydrogenase-like, N-terminal domain"/>
    <property type="match status" value="1"/>
</dbReference>
<feature type="binding site" evidence="8">
    <location>
        <position position="246"/>
    </location>
    <ligand>
        <name>NADP(+)</name>
        <dbReference type="ChEBI" id="CHEBI:58349"/>
    </ligand>
</feature>
<dbReference type="Gene3D" id="3.40.50.10860">
    <property type="entry name" value="Leucine Dehydrogenase, chain A, domain 1"/>
    <property type="match status" value="1"/>
</dbReference>
<dbReference type="GO" id="GO:0004764">
    <property type="term" value="F:shikimate 3-dehydrogenase (NADP+) activity"/>
    <property type="evidence" value="ECO:0007669"/>
    <property type="project" value="UniProtKB-UniRule"/>
</dbReference>
<dbReference type="InterPro" id="IPR041121">
    <property type="entry name" value="SDH_C"/>
</dbReference>
<dbReference type="FunCoup" id="B4CYQ8">
    <property type="interactions" value="263"/>
</dbReference>
<evidence type="ECO:0000256" key="6">
    <source>
        <dbReference type="ARBA" id="ARBA00023141"/>
    </source>
</evidence>
<evidence type="ECO:0000256" key="3">
    <source>
        <dbReference type="ARBA" id="ARBA00022605"/>
    </source>
</evidence>
<gene>
    <name evidence="8" type="primary">aroE</name>
    <name evidence="11" type="ORF">CfE428DRAFT_1796</name>
</gene>
<dbReference type="UniPathway" id="UPA00053">
    <property type="reaction ID" value="UER00087"/>
</dbReference>
<feature type="domain" description="SDH C-terminal" evidence="10">
    <location>
        <begin position="269"/>
        <end position="298"/>
    </location>
</feature>
<dbReference type="STRING" id="497964.CfE428DRAFT_1796"/>
<dbReference type="GO" id="GO:0005829">
    <property type="term" value="C:cytosol"/>
    <property type="evidence" value="ECO:0007669"/>
    <property type="project" value="TreeGrafter"/>
</dbReference>
<feature type="binding site" evidence="8">
    <location>
        <position position="276"/>
    </location>
    <ligand>
        <name>shikimate</name>
        <dbReference type="ChEBI" id="CHEBI:36208"/>
    </ligand>
</feature>
<keyword evidence="5 8" id="KW-0560">Oxidoreductase</keyword>
<feature type="binding site" evidence="8">
    <location>
        <position position="269"/>
    </location>
    <ligand>
        <name>NADP(+)</name>
        <dbReference type="ChEBI" id="CHEBI:58349"/>
    </ligand>
</feature>
<dbReference type="PANTHER" id="PTHR21089:SF1">
    <property type="entry name" value="BIFUNCTIONAL 3-DEHYDROQUINATE DEHYDRATASE_SHIKIMATE DEHYDROGENASE, CHLOROPLASTIC"/>
    <property type="match status" value="1"/>
</dbReference>